<dbReference type="AlphaFoldDB" id="A0A0P9DLI4"/>
<dbReference type="PANTHER" id="PTHR30368">
    <property type="entry name" value="SULFATE-BINDING PROTEIN"/>
    <property type="match status" value="1"/>
</dbReference>
<dbReference type="NCBIfam" id="TIGR00971">
    <property type="entry name" value="3a0106s03"/>
    <property type="match status" value="1"/>
</dbReference>
<dbReference type="GO" id="GO:0140104">
    <property type="term" value="F:molecular carrier activity"/>
    <property type="evidence" value="ECO:0007669"/>
    <property type="project" value="InterPro"/>
</dbReference>
<evidence type="ECO:0000256" key="2">
    <source>
        <dbReference type="ARBA" id="ARBA00006099"/>
    </source>
</evidence>
<feature type="chain" id="PRO_5006156356" evidence="6">
    <location>
        <begin position="20"/>
        <end position="366"/>
    </location>
</feature>
<dbReference type="GO" id="GO:0042597">
    <property type="term" value="C:periplasmic space"/>
    <property type="evidence" value="ECO:0007669"/>
    <property type="project" value="UniProtKB-SubCell"/>
</dbReference>
<protein>
    <submittedName>
        <fullName evidence="7">Sulfate ABC transporter substrate-binding protein</fullName>
    </submittedName>
</protein>
<name>A0A0P9DLI4_9CHLR</name>
<accession>A0A0P9DLI4</accession>
<dbReference type="Pfam" id="PF13531">
    <property type="entry name" value="SBP_bac_11"/>
    <property type="match status" value="1"/>
</dbReference>
<comment type="subcellular location">
    <subcellularLocation>
        <location evidence="1">Periplasm</location>
    </subcellularLocation>
</comment>
<proteinExistence type="inferred from homology"/>
<evidence type="ECO:0000256" key="1">
    <source>
        <dbReference type="ARBA" id="ARBA00004418"/>
    </source>
</evidence>
<dbReference type="PANTHER" id="PTHR30368:SF2">
    <property type="entry name" value="SULFATE-BINDING PROTEIN"/>
    <property type="match status" value="1"/>
</dbReference>
<evidence type="ECO:0000256" key="6">
    <source>
        <dbReference type="SAM" id="SignalP"/>
    </source>
</evidence>
<comment type="similarity">
    <text evidence="2">Belongs to the prokaryotic sulfate-binding protein family.</text>
</comment>
<dbReference type="GO" id="GO:1902358">
    <property type="term" value="P:sulfate transmembrane transport"/>
    <property type="evidence" value="ECO:0007669"/>
    <property type="project" value="InterPro"/>
</dbReference>
<keyword evidence="8" id="KW-1185">Reference proteome</keyword>
<reference evidence="7 8" key="1">
    <citation type="submission" date="2015-09" db="EMBL/GenBank/DDBJ databases">
        <title>Draft genome sequence of Kouleothrix aurantiaca JCM 19913.</title>
        <authorList>
            <person name="Hemp J."/>
        </authorList>
    </citation>
    <scope>NUCLEOTIDE SEQUENCE [LARGE SCALE GENOMIC DNA]</scope>
    <source>
        <strain evidence="7 8">COM-B</strain>
    </source>
</reference>
<dbReference type="SUPFAM" id="SSF53850">
    <property type="entry name" value="Periplasmic binding protein-like II"/>
    <property type="match status" value="1"/>
</dbReference>
<keyword evidence="4 6" id="KW-0732">Signal</keyword>
<evidence type="ECO:0000256" key="5">
    <source>
        <dbReference type="ARBA" id="ARBA00022764"/>
    </source>
</evidence>
<dbReference type="Gene3D" id="3.40.190.10">
    <property type="entry name" value="Periplasmic binding protein-like II"/>
    <property type="match status" value="2"/>
</dbReference>
<gene>
    <name evidence="7" type="ORF">SE17_24560</name>
</gene>
<organism evidence="7 8">
    <name type="scientific">Kouleothrix aurantiaca</name>
    <dbReference type="NCBI Taxonomy" id="186479"/>
    <lineage>
        <taxon>Bacteria</taxon>
        <taxon>Bacillati</taxon>
        <taxon>Chloroflexota</taxon>
        <taxon>Chloroflexia</taxon>
        <taxon>Chloroflexales</taxon>
        <taxon>Roseiflexineae</taxon>
        <taxon>Roseiflexaceae</taxon>
        <taxon>Kouleothrix</taxon>
    </lineage>
</organism>
<dbReference type="PATRIC" id="fig|186479.3.peg.815"/>
<sequence>MKRFALFAPLALAFSLVLAACGGANPSADTASPTTTAGGASSATAAIPVAEGGPNTIVLGGYSTPREAYGKIIPLFKDKWKQETGQDLTFQESYQGSGAQARAISQGFEADIAALSLEADINTIAKAGLITHDWKSGQGKGMVSDSVVAFAVRKGNPKNIKDWSDLAQPGLQVLTPNPKTSGGAQWNILALYGAARRGFVQGVAKDDDAAATDFLKSVLKNVVVLDKDARSSITNFEKGIGDVAITYENEVIVGQQAGAEYDLVIPRSSILIENPVALIDTSVEKHGNRKAVEAFIEFLFTKEAQTIFAQYGLRSVDPDVAKSTAAQFPAVQDQFTIDYFNGWKEATPKYFGEDGVFSKAITEVQQ</sequence>
<dbReference type="PROSITE" id="PS51257">
    <property type="entry name" value="PROKAR_LIPOPROTEIN"/>
    <property type="match status" value="1"/>
</dbReference>
<dbReference type="CDD" id="cd01005">
    <property type="entry name" value="PBP2_CysP"/>
    <property type="match status" value="1"/>
</dbReference>
<dbReference type="Proteomes" id="UP000050509">
    <property type="component" value="Unassembled WGS sequence"/>
</dbReference>
<evidence type="ECO:0000313" key="8">
    <source>
        <dbReference type="Proteomes" id="UP000050509"/>
    </source>
</evidence>
<dbReference type="InterPro" id="IPR005669">
    <property type="entry name" value="Thiosulph/SO4-bd"/>
</dbReference>
<evidence type="ECO:0000313" key="7">
    <source>
        <dbReference type="EMBL" id="KPV50846.1"/>
    </source>
</evidence>
<evidence type="ECO:0000256" key="3">
    <source>
        <dbReference type="ARBA" id="ARBA00022448"/>
    </source>
</evidence>
<comment type="caution">
    <text evidence="7">The sequence shown here is derived from an EMBL/GenBank/DDBJ whole genome shotgun (WGS) entry which is preliminary data.</text>
</comment>
<feature type="signal peptide" evidence="6">
    <location>
        <begin position="1"/>
        <end position="19"/>
    </location>
</feature>
<keyword evidence="3" id="KW-0813">Transport</keyword>
<keyword evidence="5" id="KW-0574">Periplasm</keyword>
<evidence type="ECO:0000256" key="4">
    <source>
        <dbReference type="ARBA" id="ARBA00022729"/>
    </source>
</evidence>
<dbReference type="EMBL" id="LJCR01001187">
    <property type="protein sequence ID" value="KPV50846.1"/>
    <property type="molecule type" value="Genomic_DNA"/>
</dbReference>